<dbReference type="Proteomes" id="UP000286701">
    <property type="component" value="Unassembled WGS sequence"/>
</dbReference>
<protein>
    <submittedName>
        <fullName evidence="1">Uncharacterized protein</fullName>
    </submittedName>
</protein>
<dbReference type="OrthoDB" id="799897at2"/>
<reference evidence="1 2" key="1">
    <citation type="submission" date="2019-01" db="EMBL/GenBank/DDBJ databases">
        <title>Mucilaginibacter antarcticum sp. nov., isolated from antarctic soil.</title>
        <authorList>
            <person name="Yan Y.-Q."/>
            <person name="Du Z.-J."/>
        </authorList>
    </citation>
    <scope>NUCLEOTIDE SEQUENCE [LARGE SCALE GENOMIC DNA]</scope>
    <source>
        <strain evidence="1 2">F01003</strain>
    </source>
</reference>
<accession>A0A3S3UYC6</accession>
<dbReference type="RefSeq" id="WP_128534501.1">
    <property type="nucleotide sequence ID" value="NZ_SBIW01000006.1"/>
</dbReference>
<evidence type="ECO:0000313" key="1">
    <source>
        <dbReference type="EMBL" id="RWY51082.1"/>
    </source>
</evidence>
<dbReference type="AlphaFoldDB" id="A0A3S3UYC6"/>
<organism evidence="1 2">
    <name type="scientific">Mucilaginibacter gilvus</name>
    <dbReference type="NCBI Taxonomy" id="2305909"/>
    <lineage>
        <taxon>Bacteria</taxon>
        <taxon>Pseudomonadati</taxon>
        <taxon>Bacteroidota</taxon>
        <taxon>Sphingobacteriia</taxon>
        <taxon>Sphingobacteriales</taxon>
        <taxon>Sphingobacteriaceae</taxon>
        <taxon>Mucilaginibacter</taxon>
    </lineage>
</organism>
<gene>
    <name evidence="1" type="ORF">EPL05_13520</name>
</gene>
<evidence type="ECO:0000313" key="2">
    <source>
        <dbReference type="Proteomes" id="UP000286701"/>
    </source>
</evidence>
<keyword evidence="2" id="KW-1185">Reference proteome</keyword>
<proteinExistence type="predicted"/>
<dbReference type="EMBL" id="SBIW01000006">
    <property type="protein sequence ID" value="RWY51082.1"/>
    <property type="molecule type" value="Genomic_DNA"/>
</dbReference>
<name>A0A3S3UYC6_9SPHI</name>
<comment type="caution">
    <text evidence="1">The sequence shown here is derived from an EMBL/GenBank/DDBJ whole genome shotgun (WGS) entry which is preliminary data.</text>
</comment>
<sequence>MEKKKIGTAKAPAARSNDHNALEVMKPFLSFGLKAMAVIGSALVTIVRNIPKPENHTSKPKKDGRIIKI</sequence>